<name>A0A8H7T381_9HELO</name>
<dbReference type="PANTHER" id="PTHR35563:SF2">
    <property type="entry name" value="BARREL METAL-DEPENDENT HYDROLASE, PUTATIVE (AFU_ORTHOLOGUE AFUA_1G16240)-RELATED"/>
    <property type="match status" value="1"/>
</dbReference>
<sequence length="420" mass="46851">MSSKVAASESSISTSRGNFFPGIFIFNFDFQKHIFPSQRTFTMYLSSFRPLAASIFRVLVSKFAWNRAQVSSTSTPKSASVSTFKQKSCVQTTNHNIKTTTNEDTTSQDFDFLSLIPPNAWDSHMHILDPTNFPLSPSAIYTPSTHLLRDALSTLSTNLLLPNLVLVQPSIYGHDNSCLLSALRSLGPSRGRGVVSFDPSTISSAKLREWHGLGVRGVRINLQSVGLGNSLDAEEVKSMLKAYADVIRPFGWVLQLYVPLEMAVLLEKTVPSLGVRVVLDHFGSPDLDCSAREIEEVRDPYTIPGFSSLIALLQAGNTYVKISAPYRLTRPDSTQPPNPACQRDLDAIGKELLRVAGMNKVVFASDWPHTRFEGLDIKPFVKRVMEWCEWDEGLIERVFRGNGEMLWDVERVGRDTEMEK</sequence>
<dbReference type="AlphaFoldDB" id="A0A8H7T381"/>
<dbReference type="InterPro" id="IPR052358">
    <property type="entry name" value="Aro_Compnd_Degr_Hydrolases"/>
</dbReference>
<reference evidence="2" key="1">
    <citation type="submission" date="2021-02" db="EMBL/GenBank/DDBJ databases">
        <title>Genome sequence Cadophora malorum strain M34.</title>
        <authorList>
            <person name="Stefanovic E."/>
            <person name="Vu D."/>
            <person name="Scully C."/>
            <person name="Dijksterhuis J."/>
            <person name="Roader J."/>
            <person name="Houbraken J."/>
        </authorList>
    </citation>
    <scope>NUCLEOTIDE SEQUENCE</scope>
    <source>
        <strain evidence="2">M34</strain>
    </source>
</reference>
<evidence type="ECO:0000313" key="2">
    <source>
        <dbReference type="EMBL" id="KAG4411426.1"/>
    </source>
</evidence>
<dbReference type="OrthoDB" id="2135488at2759"/>
<keyword evidence="3" id="KW-1185">Reference proteome</keyword>
<dbReference type="InterPro" id="IPR006680">
    <property type="entry name" value="Amidohydro-rel"/>
</dbReference>
<dbReference type="EMBL" id="JAFJYH010000478">
    <property type="protein sequence ID" value="KAG4411426.1"/>
    <property type="molecule type" value="Genomic_DNA"/>
</dbReference>
<comment type="caution">
    <text evidence="2">The sequence shown here is derived from an EMBL/GenBank/DDBJ whole genome shotgun (WGS) entry which is preliminary data.</text>
</comment>
<proteinExistence type="predicted"/>
<evidence type="ECO:0000259" key="1">
    <source>
        <dbReference type="Pfam" id="PF04909"/>
    </source>
</evidence>
<dbReference type="Proteomes" id="UP000664132">
    <property type="component" value="Unassembled WGS sequence"/>
</dbReference>
<gene>
    <name evidence="2" type="ORF">IFR04_015432</name>
</gene>
<dbReference type="SUPFAM" id="SSF51556">
    <property type="entry name" value="Metallo-dependent hydrolases"/>
    <property type="match status" value="1"/>
</dbReference>
<organism evidence="2 3">
    <name type="scientific">Cadophora malorum</name>
    <dbReference type="NCBI Taxonomy" id="108018"/>
    <lineage>
        <taxon>Eukaryota</taxon>
        <taxon>Fungi</taxon>
        <taxon>Dikarya</taxon>
        <taxon>Ascomycota</taxon>
        <taxon>Pezizomycotina</taxon>
        <taxon>Leotiomycetes</taxon>
        <taxon>Helotiales</taxon>
        <taxon>Ploettnerulaceae</taxon>
        <taxon>Cadophora</taxon>
    </lineage>
</organism>
<evidence type="ECO:0000313" key="3">
    <source>
        <dbReference type="Proteomes" id="UP000664132"/>
    </source>
</evidence>
<protein>
    <recommendedName>
        <fullName evidence="1">Amidohydrolase-related domain-containing protein</fullName>
    </recommendedName>
</protein>
<dbReference type="Gene3D" id="3.20.20.140">
    <property type="entry name" value="Metal-dependent hydrolases"/>
    <property type="match status" value="1"/>
</dbReference>
<dbReference type="GO" id="GO:0016787">
    <property type="term" value="F:hydrolase activity"/>
    <property type="evidence" value="ECO:0007669"/>
    <property type="project" value="InterPro"/>
</dbReference>
<dbReference type="InterPro" id="IPR032466">
    <property type="entry name" value="Metal_Hydrolase"/>
</dbReference>
<feature type="domain" description="Amidohydrolase-related" evidence="1">
    <location>
        <begin position="122"/>
        <end position="407"/>
    </location>
</feature>
<dbReference type="Pfam" id="PF04909">
    <property type="entry name" value="Amidohydro_2"/>
    <property type="match status" value="1"/>
</dbReference>
<accession>A0A8H7T381</accession>
<dbReference type="PANTHER" id="PTHR35563">
    <property type="entry name" value="BARREL METAL-DEPENDENT HYDROLASE, PUTATIVE (AFU_ORTHOLOGUE AFUA_1G16240)-RELATED"/>
    <property type="match status" value="1"/>
</dbReference>